<dbReference type="OrthoDB" id="9886517at2759"/>
<feature type="region of interest" description="Disordered" evidence="4">
    <location>
        <begin position="1"/>
        <end position="35"/>
    </location>
</feature>
<dbReference type="GO" id="GO:0005930">
    <property type="term" value="C:axoneme"/>
    <property type="evidence" value="ECO:0007669"/>
    <property type="project" value="UniProtKB-SubCell"/>
</dbReference>
<feature type="non-terminal residue" evidence="5">
    <location>
        <position position="1"/>
    </location>
</feature>
<comment type="similarity">
    <text evidence="1 3">Belongs to the tektin family.</text>
</comment>
<keyword evidence="3" id="KW-0969">Cilium</keyword>
<protein>
    <recommendedName>
        <fullName evidence="3">Tektin</fullName>
    </recommendedName>
</protein>
<dbReference type="GO" id="GO:0005634">
    <property type="term" value="C:nucleus"/>
    <property type="evidence" value="ECO:0007669"/>
    <property type="project" value="TreeGrafter"/>
</dbReference>
<evidence type="ECO:0000313" key="6">
    <source>
        <dbReference type="Proteomes" id="UP000595437"/>
    </source>
</evidence>
<feature type="non-terminal residue" evidence="5">
    <location>
        <position position="156"/>
    </location>
</feature>
<gene>
    <name evidence="5" type="ORF">FKW44_002915</name>
</gene>
<keyword evidence="6" id="KW-1185">Reference proteome</keyword>
<evidence type="ECO:0000313" key="5">
    <source>
        <dbReference type="EMBL" id="QQP57803.1"/>
    </source>
</evidence>
<keyword evidence="3" id="KW-0966">Cell projection</keyword>
<dbReference type="GO" id="GO:0015630">
    <property type="term" value="C:microtubule cytoskeleton"/>
    <property type="evidence" value="ECO:0007669"/>
    <property type="project" value="UniProtKB-UniRule"/>
</dbReference>
<reference evidence="6" key="1">
    <citation type="submission" date="2021-01" db="EMBL/GenBank/DDBJ databases">
        <title>Caligus Genome Assembly.</title>
        <authorList>
            <person name="Gallardo-Escarate C."/>
        </authorList>
    </citation>
    <scope>NUCLEOTIDE SEQUENCE [LARGE SCALE GENOMIC DNA]</scope>
</reference>
<accession>A0A7T8KL87</accession>
<dbReference type="Pfam" id="PF03148">
    <property type="entry name" value="Tektin"/>
    <property type="match status" value="1"/>
</dbReference>
<dbReference type="GO" id="GO:0060271">
    <property type="term" value="P:cilium assembly"/>
    <property type="evidence" value="ECO:0007669"/>
    <property type="project" value="UniProtKB-UniRule"/>
</dbReference>
<evidence type="ECO:0000256" key="2">
    <source>
        <dbReference type="ARBA" id="ARBA00022490"/>
    </source>
</evidence>
<keyword evidence="3" id="KW-0282">Flagellum</keyword>
<comment type="subcellular location">
    <subcellularLocation>
        <location evidence="3">Cytoplasm</location>
        <location evidence="3">Cytoskeleton</location>
        <location evidence="3">Cilium axoneme</location>
    </subcellularLocation>
</comment>
<organism evidence="5 6">
    <name type="scientific">Caligus rogercresseyi</name>
    <name type="common">Sea louse</name>
    <dbReference type="NCBI Taxonomy" id="217165"/>
    <lineage>
        <taxon>Eukaryota</taxon>
        <taxon>Metazoa</taxon>
        <taxon>Ecdysozoa</taxon>
        <taxon>Arthropoda</taxon>
        <taxon>Crustacea</taxon>
        <taxon>Multicrustacea</taxon>
        <taxon>Hexanauplia</taxon>
        <taxon>Copepoda</taxon>
        <taxon>Siphonostomatoida</taxon>
        <taxon>Caligidae</taxon>
        <taxon>Caligus</taxon>
    </lineage>
</organism>
<feature type="compositionally biased region" description="Low complexity" evidence="4">
    <location>
        <begin position="21"/>
        <end position="31"/>
    </location>
</feature>
<evidence type="ECO:0000256" key="1">
    <source>
        <dbReference type="ARBA" id="ARBA00007209"/>
    </source>
</evidence>
<evidence type="ECO:0000256" key="3">
    <source>
        <dbReference type="RuleBase" id="RU367040"/>
    </source>
</evidence>
<dbReference type="PANTHER" id="PTHR19960">
    <property type="entry name" value="TEKTIN"/>
    <property type="match status" value="1"/>
</dbReference>
<dbReference type="InterPro" id="IPR000435">
    <property type="entry name" value="Tektins"/>
</dbReference>
<dbReference type="InterPro" id="IPR048256">
    <property type="entry name" value="Tektin-like"/>
</dbReference>
<dbReference type="EMBL" id="CP045891">
    <property type="protein sequence ID" value="QQP57803.1"/>
    <property type="molecule type" value="Genomic_DNA"/>
</dbReference>
<dbReference type="GO" id="GO:0060294">
    <property type="term" value="P:cilium movement involved in cell motility"/>
    <property type="evidence" value="ECO:0007669"/>
    <property type="project" value="UniProtKB-UniRule"/>
</dbReference>
<dbReference type="AlphaFoldDB" id="A0A7T8KL87"/>
<proteinExistence type="inferred from homology"/>
<name>A0A7T8KL87_CALRO</name>
<keyword evidence="2" id="KW-0963">Cytoplasm</keyword>
<dbReference type="PANTHER" id="PTHR19960:SF11">
    <property type="entry name" value="TEKTIN"/>
    <property type="match status" value="1"/>
</dbReference>
<evidence type="ECO:0000256" key="4">
    <source>
        <dbReference type="SAM" id="MobiDB-lite"/>
    </source>
</evidence>
<sequence>VSRMANYTRYSPGDWATSNMSHYNSSDNSRNNSERVRNEAMRLIRDRDEKTVITQRDADRRIGERIHDISFWRSEIHSELERNANEAHQLMDARKNLERALAETEGPLRITSENIYNREGRKGIDLVNDNVENSLMSEVDTIKSSQNKLKKQLESV</sequence>
<dbReference type="Proteomes" id="UP000595437">
    <property type="component" value="Chromosome 2"/>
</dbReference>